<keyword evidence="11" id="KW-1185">Reference proteome</keyword>
<dbReference type="EMBL" id="FLYE01000023">
    <property type="protein sequence ID" value="SCA56867.1"/>
    <property type="molecule type" value="Genomic_DNA"/>
</dbReference>
<dbReference type="GO" id="GO:0032993">
    <property type="term" value="C:protein-DNA complex"/>
    <property type="evidence" value="ECO:0007669"/>
    <property type="project" value="TreeGrafter"/>
</dbReference>
<dbReference type="InterPro" id="IPR011006">
    <property type="entry name" value="CheY-like_superfamily"/>
</dbReference>
<evidence type="ECO:0000259" key="9">
    <source>
        <dbReference type="PROSITE" id="PS51755"/>
    </source>
</evidence>
<dbReference type="Pfam" id="PF00486">
    <property type="entry name" value="Trans_reg_C"/>
    <property type="match status" value="1"/>
</dbReference>
<dbReference type="Pfam" id="PF00072">
    <property type="entry name" value="Response_reg"/>
    <property type="match status" value="1"/>
</dbReference>
<name>A0A1C3RHW2_9PROT</name>
<dbReference type="PROSITE" id="PS51755">
    <property type="entry name" value="OMPR_PHOB"/>
    <property type="match status" value="1"/>
</dbReference>
<dbReference type="GO" id="GO:0005829">
    <property type="term" value="C:cytosol"/>
    <property type="evidence" value="ECO:0007669"/>
    <property type="project" value="TreeGrafter"/>
</dbReference>
<dbReference type="Gene3D" id="6.10.250.690">
    <property type="match status" value="1"/>
</dbReference>
<dbReference type="InterPro" id="IPR001789">
    <property type="entry name" value="Sig_transdc_resp-reg_receiver"/>
</dbReference>
<dbReference type="Proteomes" id="UP000231658">
    <property type="component" value="Unassembled WGS sequence"/>
</dbReference>
<feature type="modified residue" description="4-aspartylphosphate" evidence="6">
    <location>
        <position position="51"/>
    </location>
</feature>
<dbReference type="OrthoDB" id="5297525at2"/>
<dbReference type="PANTHER" id="PTHR48111:SF36">
    <property type="entry name" value="TRANSCRIPTIONAL REGULATORY PROTEIN CUTR"/>
    <property type="match status" value="1"/>
</dbReference>
<evidence type="ECO:0000256" key="1">
    <source>
        <dbReference type="ARBA" id="ARBA00022553"/>
    </source>
</evidence>
<dbReference type="GO" id="GO:0000156">
    <property type="term" value="F:phosphorelay response regulator activity"/>
    <property type="evidence" value="ECO:0007669"/>
    <property type="project" value="TreeGrafter"/>
</dbReference>
<dbReference type="SUPFAM" id="SSF46894">
    <property type="entry name" value="C-terminal effector domain of the bipartite response regulators"/>
    <property type="match status" value="1"/>
</dbReference>
<keyword evidence="4 7" id="KW-0238">DNA-binding</keyword>
<dbReference type="InterPro" id="IPR001867">
    <property type="entry name" value="OmpR/PhoB-type_DNA-bd"/>
</dbReference>
<dbReference type="RefSeq" id="WP_069188929.1">
    <property type="nucleotide sequence ID" value="NZ_FLYE01000023.1"/>
</dbReference>
<evidence type="ECO:0000256" key="6">
    <source>
        <dbReference type="PROSITE-ProRule" id="PRU00169"/>
    </source>
</evidence>
<dbReference type="InterPro" id="IPR016032">
    <property type="entry name" value="Sig_transdc_resp-reg_C-effctor"/>
</dbReference>
<evidence type="ECO:0000256" key="4">
    <source>
        <dbReference type="ARBA" id="ARBA00023125"/>
    </source>
</evidence>
<dbReference type="GO" id="GO:0000976">
    <property type="term" value="F:transcription cis-regulatory region binding"/>
    <property type="evidence" value="ECO:0007669"/>
    <property type="project" value="TreeGrafter"/>
</dbReference>
<dbReference type="FunFam" id="3.40.50.2300:FF:000002">
    <property type="entry name" value="DNA-binding response regulator PhoP"/>
    <property type="match status" value="1"/>
</dbReference>
<evidence type="ECO:0000256" key="7">
    <source>
        <dbReference type="PROSITE-ProRule" id="PRU01091"/>
    </source>
</evidence>
<proteinExistence type="predicted"/>
<evidence type="ECO:0000313" key="10">
    <source>
        <dbReference type="EMBL" id="SCA56867.1"/>
    </source>
</evidence>
<dbReference type="PANTHER" id="PTHR48111">
    <property type="entry name" value="REGULATOR OF RPOS"/>
    <property type="match status" value="1"/>
</dbReference>
<evidence type="ECO:0000256" key="5">
    <source>
        <dbReference type="ARBA" id="ARBA00023163"/>
    </source>
</evidence>
<dbReference type="InterPro" id="IPR036388">
    <property type="entry name" value="WH-like_DNA-bd_sf"/>
</dbReference>
<feature type="DNA-binding region" description="OmpR/PhoB-type" evidence="7">
    <location>
        <begin position="124"/>
        <end position="222"/>
    </location>
</feature>
<dbReference type="AlphaFoldDB" id="A0A1C3RHW2"/>
<organism evidence="10 11">
    <name type="scientific">Candidatus Terasakiella magnetica</name>
    <dbReference type="NCBI Taxonomy" id="1867952"/>
    <lineage>
        <taxon>Bacteria</taxon>
        <taxon>Pseudomonadati</taxon>
        <taxon>Pseudomonadota</taxon>
        <taxon>Alphaproteobacteria</taxon>
        <taxon>Rhodospirillales</taxon>
        <taxon>Terasakiellaceae</taxon>
        <taxon>Terasakiella</taxon>
    </lineage>
</organism>
<feature type="domain" description="Response regulatory" evidence="8">
    <location>
        <begin position="2"/>
        <end position="116"/>
    </location>
</feature>
<protein>
    <submittedName>
        <fullName evidence="10">DNA-binding response regulator in two-component regulatory system with QseC</fullName>
    </submittedName>
</protein>
<dbReference type="CDD" id="cd00383">
    <property type="entry name" value="trans_reg_C"/>
    <property type="match status" value="1"/>
</dbReference>
<feature type="domain" description="OmpR/PhoB-type" evidence="9">
    <location>
        <begin position="124"/>
        <end position="222"/>
    </location>
</feature>
<dbReference type="SUPFAM" id="SSF52172">
    <property type="entry name" value="CheY-like"/>
    <property type="match status" value="1"/>
</dbReference>
<dbReference type="PROSITE" id="PS50110">
    <property type="entry name" value="RESPONSE_REGULATORY"/>
    <property type="match status" value="1"/>
</dbReference>
<dbReference type="SMART" id="SM00448">
    <property type="entry name" value="REC"/>
    <property type="match status" value="1"/>
</dbReference>
<dbReference type="SMART" id="SM00862">
    <property type="entry name" value="Trans_reg_C"/>
    <property type="match status" value="1"/>
</dbReference>
<evidence type="ECO:0000256" key="2">
    <source>
        <dbReference type="ARBA" id="ARBA00023012"/>
    </source>
</evidence>
<dbReference type="Gene3D" id="1.10.10.10">
    <property type="entry name" value="Winged helix-like DNA-binding domain superfamily/Winged helix DNA-binding domain"/>
    <property type="match status" value="1"/>
</dbReference>
<dbReference type="CDD" id="cd17624">
    <property type="entry name" value="REC_OmpR_PmrA-like"/>
    <property type="match status" value="1"/>
</dbReference>
<dbReference type="STRING" id="1867952.MTBPR1_30237"/>
<evidence type="ECO:0000256" key="3">
    <source>
        <dbReference type="ARBA" id="ARBA00023015"/>
    </source>
</evidence>
<dbReference type="InterPro" id="IPR039420">
    <property type="entry name" value="WalR-like"/>
</dbReference>
<dbReference type="Gene3D" id="3.40.50.2300">
    <property type="match status" value="1"/>
</dbReference>
<keyword evidence="3" id="KW-0805">Transcription regulation</keyword>
<accession>A0A1C3RHW2</accession>
<evidence type="ECO:0000259" key="8">
    <source>
        <dbReference type="PROSITE" id="PS50110"/>
    </source>
</evidence>
<keyword evidence="1 6" id="KW-0597">Phosphoprotein</keyword>
<sequence>MKLLVVEDNPELCSLLQERLKKEGFAIDAFHEAEDAHSALETTRYDCVVLDLGLPDGDGLDILTQLRAKKNMTPVLILTARDGLEDRVKGLNLGADDYCLKPFEMDELIARIRALLRRPGGALGVELCAGNLTFDTVSREVQIAGDVVALARRELDVLEELMRRYGRVVSKQALEESLYGFNEDVGSNSVEAHISRLRKKLNKTQADVSVHTIRGVGYILADNSDDD</sequence>
<gene>
    <name evidence="10" type="primary">qseB</name>
    <name evidence="10" type="ORF">MTBPR1_30237</name>
</gene>
<dbReference type="GO" id="GO:0006355">
    <property type="term" value="P:regulation of DNA-templated transcription"/>
    <property type="evidence" value="ECO:0007669"/>
    <property type="project" value="InterPro"/>
</dbReference>
<reference evidence="10 11" key="1">
    <citation type="submission" date="2016-07" db="EMBL/GenBank/DDBJ databases">
        <authorList>
            <person name="Lefevre C.T."/>
        </authorList>
    </citation>
    <scope>NUCLEOTIDE SEQUENCE [LARGE SCALE GENOMIC DNA]</scope>
    <source>
        <strain evidence="10">PR1</strain>
    </source>
</reference>
<evidence type="ECO:0000313" key="11">
    <source>
        <dbReference type="Proteomes" id="UP000231658"/>
    </source>
</evidence>
<keyword evidence="2" id="KW-0902">Two-component regulatory system</keyword>
<keyword evidence="5" id="KW-0804">Transcription</keyword>